<dbReference type="EMBL" id="DWWT01000017">
    <property type="protein sequence ID" value="HJC05320.1"/>
    <property type="molecule type" value="Genomic_DNA"/>
</dbReference>
<dbReference type="InterPro" id="IPR050204">
    <property type="entry name" value="AraC_XylS_family_regulators"/>
</dbReference>
<reference evidence="5" key="1">
    <citation type="journal article" date="2021" name="PeerJ">
        <title>Extensive microbial diversity within the chicken gut microbiome revealed by metagenomics and culture.</title>
        <authorList>
            <person name="Gilroy R."/>
            <person name="Ravi A."/>
            <person name="Getino M."/>
            <person name="Pursley I."/>
            <person name="Horton D.L."/>
            <person name="Alikhan N.F."/>
            <person name="Baker D."/>
            <person name="Gharbi K."/>
            <person name="Hall N."/>
            <person name="Watson M."/>
            <person name="Adriaenssens E.M."/>
            <person name="Foster-Nyarko E."/>
            <person name="Jarju S."/>
            <person name="Secka A."/>
            <person name="Antonio M."/>
            <person name="Oren A."/>
            <person name="Chaudhuri R.R."/>
            <person name="La Ragione R."/>
            <person name="Hildebrand F."/>
            <person name="Pallen M.J."/>
        </authorList>
    </citation>
    <scope>NUCLEOTIDE SEQUENCE</scope>
    <source>
        <strain evidence="5">CHK180-15479</strain>
    </source>
</reference>
<dbReference type="Pfam" id="PF02311">
    <property type="entry name" value="AraC_binding"/>
    <property type="match status" value="1"/>
</dbReference>
<dbReference type="Pfam" id="PF12833">
    <property type="entry name" value="HTH_18"/>
    <property type="match status" value="1"/>
</dbReference>
<comment type="caution">
    <text evidence="5">The sequence shown here is derived from an EMBL/GenBank/DDBJ whole genome shotgun (WGS) entry which is preliminary data.</text>
</comment>
<dbReference type="PRINTS" id="PR00032">
    <property type="entry name" value="HTHARAC"/>
</dbReference>
<feature type="domain" description="HTH araC/xylS-type" evidence="4">
    <location>
        <begin position="196"/>
        <end position="294"/>
    </location>
</feature>
<dbReference type="PROSITE" id="PS01124">
    <property type="entry name" value="HTH_ARAC_FAMILY_2"/>
    <property type="match status" value="1"/>
</dbReference>
<name>A0A9D2MY44_9FIRM</name>
<dbReference type="InterPro" id="IPR003313">
    <property type="entry name" value="AraC-bd"/>
</dbReference>
<dbReference type="SUPFAM" id="SSF46689">
    <property type="entry name" value="Homeodomain-like"/>
    <property type="match status" value="2"/>
</dbReference>
<dbReference type="InterPro" id="IPR014710">
    <property type="entry name" value="RmlC-like_jellyroll"/>
</dbReference>
<evidence type="ECO:0000256" key="1">
    <source>
        <dbReference type="ARBA" id="ARBA00023015"/>
    </source>
</evidence>
<dbReference type="InterPro" id="IPR009057">
    <property type="entry name" value="Homeodomain-like_sf"/>
</dbReference>
<proteinExistence type="predicted"/>
<evidence type="ECO:0000256" key="2">
    <source>
        <dbReference type="ARBA" id="ARBA00023125"/>
    </source>
</evidence>
<accession>A0A9D2MY44</accession>
<sequence length="308" mass="34310">MALSPCGAKIDSQGRELISHGTASFPAACYYDDLSREEVPWHWHEEMEAALVAKGRAVFAAGGKSYPLETGQGIFVNSGVVHGVQAEGTGECRLHSIVFHPRLVGGSLDSVFWQDYIRPLLEDGGTKAVILEEEIPWQKDVLTALEDAWQACVQEGPGYEFQVREGLSRIVYFLAAGRAPQSRPSAKDLRDGERIKIMLQYIQEHFGEHLTMEDVAASASLSPSECLRCFHSTIGSTPIQYVKHYRIQRAARLLAGSHMKIVDIGTECGFQEMSYFARAFREIKGCTPSQYRKKAEESRRKETHADAE</sequence>
<evidence type="ECO:0000313" key="5">
    <source>
        <dbReference type="EMBL" id="HJC05320.1"/>
    </source>
</evidence>
<dbReference type="AlphaFoldDB" id="A0A9D2MY44"/>
<dbReference type="InterPro" id="IPR018060">
    <property type="entry name" value="HTH_AraC"/>
</dbReference>
<keyword evidence="1" id="KW-0805">Transcription regulation</keyword>
<dbReference type="CDD" id="cd02208">
    <property type="entry name" value="cupin_RmlC-like"/>
    <property type="match status" value="1"/>
</dbReference>
<dbReference type="InterPro" id="IPR011051">
    <property type="entry name" value="RmlC_Cupin_sf"/>
</dbReference>
<evidence type="ECO:0000256" key="3">
    <source>
        <dbReference type="ARBA" id="ARBA00023163"/>
    </source>
</evidence>
<dbReference type="GO" id="GO:0003700">
    <property type="term" value="F:DNA-binding transcription factor activity"/>
    <property type="evidence" value="ECO:0007669"/>
    <property type="project" value="InterPro"/>
</dbReference>
<dbReference type="SMART" id="SM00342">
    <property type="entry name" value="HTH_ARAC"/>
    <property type="match status" value="1"/>
</dbReference>
<dbReference type="Gene3D" id="2.60.120.10">
    <property type="entry name" value="Jelly Rolls"/>
    <property type="match status" value="1"/>
</dbReference>
<dbReference type="InterPro" id="IPR020449">
    <property type="entry name" value="Tscrpt_reg_AraC-type_HTH"/>
</dbReference>
<evidence type="ECO:0000259" key="4">
    <source>
        <dbReference type="PROSITE" id="PS01124"/>
    </source>
</evidence>
<reference evidence="5" key="2">
    <citation type="submission" date="2021-04" db="EMBL/GenBank/DDBJ databases">
        <authorList>
            <person name="Gilroy R."/>
        </authorList>
    </citation>
    <scope>NUCLEOTIDE SEQUENCE</scope>
    <source>
        <strain evidence="5">CHK180-15479</strain>
    </source>
</reference>
<gene>
    <name evidence="5" type="ORF">H9704_04095</name>
</gene>
<dbReference type="PANTHER" id="PTHR46796">
    <property type="entry name" value="HTH-TYPE TRANSCRIPTIONAL ACTIVATOR RHAS-RELATED"/>
    <property type="match status" value="1"/>
</dbReference>
<organism evidence="5 6">
    <name type="scientific">Candidatus Enterocloster excrementipullorum</name>
    <dbReference type="NCBI Taxonomy" id="2838559"/>
    <lineage>
        <taxon>Bacteria</taxon>
        <taxon>Bacillati</taxon>
        <taxon>Bacillota</taxon>
        <taxon>Clostridia</taxon>
        <taxon>Lachnospirales</taxon>
        <taxon>Lachnospiraceae</taxon>
        <taxon>Enterocloster</taxon>
    </lineage>
</organism>
<dbReference type="SUPFAM" id="SSF51182">
    <property type="entry name" value="RmlC-like cupins"/>
    <property type="match status" value="1"/>
</dbReference>
<dbReference type="Gene3D" id="1.10.10.60">
    <property type="entry name" value="Homeodomain-like"/>
    <property type="match status" value="2"/>
</dbReference>
<dbReference type="PROSITE" id="PS00041">
    <property type="entry name" value="HTH_ARAC_FAMILY_1"/>
    <property type="match status" value="1"/>
</dbReference>
<protein>
    <submittedName>
        <fullName evidence="5">AraC family transcriptional regulator</fullName>
    </submittedName>
</protein>
<keyword evidence="2" id="KW-0238">DNA-binding</keyword>
<dbReference type="Proteomes" id="UP000823910">
    <property type="component" value="Unassembled WGS sequence"/>
</dbReference>
<keyword evidence="3" id="KW-0804">Transcription</keyword>
<evidence type="ECO:0000313" key="6">
    <source>
        <dbReference type="Proteomes" id="UP000823910"/>
    </source>
</evidence>
<dbReference type="InterPro" id="IPR018062">
    <property type="entry name" value="HTH_AraC-typ_CS"/>
</dbReference>
<dbReference type="GO" id="GO:0043565">
    <property type="term" value="F:sequence-specific DNA binding"/>
    <property type="evidence" value="ECO:0007669"/>
    <property type="project" value="InterPro"/>
</dbReference>